<evidence type="ECO:0008006" key="3">
    <source>
        <dbReference type="Google" id="ProtNLM"/>
    </source>
</evidence>
<accession>A0A1T1P7D9</accession>
<sequence length="96" mass="10525">MQMESPDTTTLRELQLTAQFGGLLSTSDIAQLLRYRTPQAVRKARIRGALTIPMQQLPGRRGLYATARAVAVYLEELASNTTSAPQEAPIDVPVNQ</sequence>
<evidence type="ECO:0000313" key="1">
    <source>
        <dbReference type="EMBL" id="OOW71568.1"/>
    </source>
</evidence>
<proteinExistence type="predicted"/>
<evidence type="ECO:0000313" key="2">
    <source>
        <dbReference type="Proteomes" id="UP000190559"/>
    </source>
</evidence>
<organism evidence="1 2">
    <name type="scientific">Xanthomonas axonopodis pv. melhusii</name>
    <dbReference type="NCBI Taxonomy" id="487834"/>
    <lineage>
        <taxon>Bacteria</taxon>
        <taxon>Pseudomonadati</taxon>
        <taxon>Pseudomonadota</taxon>
        <taxon>Gammaproteobacteria</taxon>
        <taxon>Lysobacterales</taxon>
        <taxon>Lysobacteraceae</taxon>
        <taxon>Xanthomonas</taxon>
    </lineage>
</organism>
<dbReference type="EMBL" id="LOJW01000009">
    <property type="protein sequence ID" value="OOW71568.1"/>
    <property type="molecule type" value="Genomic_DNA"/>
</dbReference>
<gene>
    <name evidence="1" type="ORF">Xmlh_08220</name>
</gene>
<dbReference type="AlphaFoldDB" id="A0A1T1P7D9"/>
<name>A0A1T1P7D9_9XANT</name>
<reference evidence="1 2" key="1">
    <citation type="submission" date="2015-12" db="EMBL/GenBank/DDBJ databases">
        <authorList>
            <person name="Shamseldin A."/>
            <person name="Moawad H."/>
            <person name="Abd El-Rahim W.M."/>
            <person name="Sadowsky M.J."/>
        </authorList>
    </citation>
    <scope>NUCLEOTIDE SEQUENCE [LARGE SCALE GENOMIC DNA]</scope>
    <source>
        <strain evidence="1 2">LMG9050</strain>
    </source>
</reference>
<protein>
    <recommendedName>
        <fullName evidence="3">DNA-binding protein</fullName>
    </recommendedName>
</protein>
<comment type="caution">
    <text evidence="1">The sequence shown here is derived from an EMBL/GenBank/DDBJ whole genome shotgun (WGS) entry which is preliminary data.</text>
</comment>
<dbReference type="Proteomes" id="UP000190559">
    <property type="component" value="Unassembled WGS sequence"/>
</dbReference>